<comment type="caution">
    <text evidence="2">The sequence shown here is derived from an EMBL/GenBank/DDBJ whole genome shotgun (WGS) entry which is preliminary data.</text>
</comment>
<dbReference type="AlphaFoldDB" id="A0A7W4J119"/>
<name>A0A7W4J119_9PROT</name>
<dbReference type="Proteomes" id="UP000577891">
    <property type="component" value="Unassembled WGS sequence"/>
</dbReference>
<keyword evidence="1" id="KW-1133">Transmembrane helix</keyword>
<proteinExistence type="predicted"/>
<keyword evidence="3" id="KW-1185">Reference proteome</keyword>
<keyword evidence="1" id="KW-0812">Transmembrane</keyword>
<dbReference type="RefSeq" id="WP_182979194.1">
    <property type="nucleotide sequence ID" value="NZ_BAABGB010000022.1"/>
</dbReference>
<protein>
    <submittedName>
        <fullName evidence="2">Uncharacterized protein</fullName>
    </submittedName>
</protein>
<keyword evidence="1" id="KW-0472">Membrane</keyword>
<organism evidence="2 3">
    <name type="scientific">Gluconacetobacter asukensis</name>
    <dbReference type="NCBI Taxonomy" id="1017181"/>
    <lineage>
        <taxon>Bacteria</taxon>
        <taxon>Pseudomonadati</taxon>
        <taxon>Pseudomonadota</taxon>
        <taxon>Alphaproteobacteria</taxon>
        <taxon>Acetobacterales</taxon>
        <taxon>Acetobacteraceae</taxon>
        <taxon>Gluconacetobacter</taxon>
    </lineage>
</organism>
<sequence>MTGALARVAGAVAMTGVIVGGCVLLGGAVLRSPFCLDALDWLGRHLWVLLTPGLLAGVWRRRNPSYAERIQAGR</sequence>
<reference evidence="2 3" key="1">
    <citation type="submission" date="2020-04" db="EMBL/GenBank/DDBJ databases">
        <title>Description of novel Gluconacetobacter.</title>
        <authorList>
            <person name="Sombolestani A."/>
        </authorList>
    </citation>
    <scope>NUCLEOTIDE SEQUENCE [LARGE SCALE GENOMIC DNA]</scope>
    <source>
        <strain evidence="2 3">LMG 27724</strain>
    </source>
</reference>
<evidence type="ECO:0000313" key="2">
    <source>
        <dbReference type="EMBL" id="MBB2172669.1"/>
    </source>
</evidence>
<dbReference type="EMBL" id="JABEQE010000008">
    <property type="protein sequence ID" value="MBB2172669.1"/>
    <property type="molecule type" value="Genomic_DNA"/>
</dbReference>
<gene>
    <name evidence="2" type="ORF">HLH35_11170</name>
</gene>
<evidence type="ECO:0000256" key="1">
    <source>
        <dbReference type="SAM" id="Phobius"/>
    </source>
</evidence>
<accession>A0A7W4J119</accession>
<feature type="transmembrane region" description="Helical" evidence="1">
    <location>
        <begin position="12"/>
        <end position="30"/>
    </location>
</feature>
<evidence type="ECO:0000313" key="3">
    <source>
        <dbReference type="Proteomes" id="UP000577891"/>
    </source>
</evidence>
<dbReference type="PROSITE" id="PS51257">
    <property type="entry name" value="PROKAR_LIPOPROTEIN"/>
    <property type="match status" value="1"/>
</dbReference>
<feature type="transmembrane region" description="Helical" evidence="1">
    <location>
        <begin position="42"/>
        <end position="59"/>
    </location>
</feature>